<dbReference type="PROSITE" id="PS00095">
    <property type="entry name" value="C5_MTASE_2"/>
    <property type="match status" value="1"/>
</dbReference>
<dbReference type="NCBIfam" id="TIGR00675">
    <property type="entry name" value="dcm"/>
    <property type="match status" value="1"/>
</dbReference>
<protein>
    <recommendedName>
        <fullName evidence="1">DNA (cytosine-5-)-methyltransferase</fullName>
        <ecNumber evidence="1">2.1.1.37</ecNumber>
    </recommendedName>
</protein>
<evidence type="ECO:0000256" key="1">
    <source>
        <dbReference type="ARBA" id="ARBA00011975"/>
    </source>
</evidence>
<dbReference type="OrthoDB" id="9813719at2"/>
<feature type="active site" evidence="7">
    <location>
        <position position="155"/>
    </location>
</feature>
<evidence type="ECO:0000256" key="5">
    <source>
        <dbReference type="ARBA" id="ARBA00022747"/>
    </source>
</evidence>
<dbReference type="Pfam" id="PF00145">
    <property type="entry name" value="DNA_methylase"/>
    <property type="match status" value="1"/>
</dbReference>
<keyword evidence="2 7" id="KW-0489">Methyltransferase</keyword>
<organism evidence="9 10">
    <name type="scientific">Marinobacter antarcticus</name>
    <dbReference type="NCBI Taxonomy" id="564117"/>
    <lineage>
        <taxon>Bacteria</taxon>
        <taxon>Pseudomonadati</taxon>
        <taxon>Pseudomonadota</taxon>
        <taxon>Gammaproteobacteria</taxon>
        <taxon>Pseudomonadales</taxon>
        <taxon>Marinobacteraceae</taxon>
        <taxon>Marinobacter</taxon>
    </lineage>
</organism>
<dbReference type="PRINTS" id="PR00105">
    <property type="entry name" value="C5METTRFRASE"/>
</dbReference>
<dbReference type="EC" id="2.1.1.37" evidence="1"/>
<name>A0A1M6UHA8_9GAMM</name>
<keyword evidence="4 7" id="KW-0949">S-adenosyl-L-methionine</keyword>
<evidence type="ECO:0000256" key="6">
    <source>
        <dbReference type="ARBA" id="ARBA00047422"/>
    </source>
</evidence>
<dbReference type="Gene3D" id="3.90.120.10">
    <property type="entry name" value="DNA Methylase, subunit A, domain 2"/>
    <property type="match status" value="1"/>
</dbReference>
<keyword evidence="3 7" id="KW-0808">Transferase</keyword>
<dbReference type="InterPro" id="IPR029063">
    <property type="entry name" value="SAM-dependent_MTases_sf"/>
</dbReference>
<dbReference type="Gene3D" id="3.40.50.150">
    <property type="entry name" value="Vaccinia Virus protein VP39"/>
    <property type="match status" value="1"/>
</dbReference>
<dbReference type="InterPro" id="IPR001525">
    <property type="entry name" value="C5_MeTfrase"/>
</dbReference>
<dbReference type="STRING" id="564117.SAMN05216369_2829"/>
<dbReference type="PROSITE" id="PS51679">
    <property type="entry name" value="SAM_MT_C5"/>
    <property type="match status" value="1"/>
</dbReference>
<accession>A0A1M6UHA8</accession>
<proteinExistence type="inferred from homology"/>
<keyword evidence="10" id="KW-1185">Reference proteome</keyword>
<keyword evidence="5" id="KW-0680">Restriction system</keyword>
<reference evidence="10" key="1">
    <citation type="submission" date="2016-11" db="EMBL/GenBank/DDBJ databases">
        <authorList>
            <person name="Varghese N."/>
            <person name="Submissions S."/>
        </authorList>
    </citation>
    <scope>NUCLEOTIDE SEQUENCE [LARGE SCALE GENOMIC DNA]</scope>
    <source>
        <strain evidence="10">CGMCC 1.10835</strain>
    </source>
</reference>
<evidence type="ECO:0000256" key="2">
    <source>
        <dbReference type="ARBA" id="ARBA00022603"/>
    </source>
</evidence>
<dbReference type="InterPro" id="IPR031303">
    <property type="entry name" value="C5_meth_CS"/>
</dbReference>
<dbReference type="GO" id="GO:0003886">
    <property type="term" value="F:DNA (cytosine-5-)-methyltransferase activity"/>
    <property type="evidence" value="ECO:0007669"/>
    <property type="project" value="UniProtKB-EC"/>
</dbReference>
<dbReference type="PANTHER" id="PTHR10629">
    <property type="entry name" value="CYTOSINE-SPECIFIC METHYLTRANSFERASE"/>
    <property type="match status" value="1"/>
</dbReference>
<evidence type="ECO:0000256" key="3">
    <source>
        <dbReference type="ARBA" id="ARBA00022679"/>
    </source>
</evidence>
<dbReference type="PANTHER" id="PTHR10629:SF52">
    <property type="entry name" value="DNA (CYTOSINE-5)-METHYLTRANSFERASE 1"/>
    <property type="match status" value="1"/>
</dbReference>
<comment type="catalytic activity">
    <reaction evidence="6">
        <text>a 2'-deoxycytidine in DNA + S-adenosyl-L-methionine = a 5-methyl-2'-deoxycytidine in DNA + S-adenosyl-L-homocysteine + H(+)</text>
        <dbReference type="Rhea" id="RHEA:13681"/>
        <dbReference type="Rhea" id="RHEA-COMP:11369"/>
        <dbReference type="Rhea" id="RHEA-COMP:11370"/>
        <dbReference type="ChEBI" id="CHEBI:15378"/>
        <dbReference type="ChEBI" id="CHEBI:57856"/>
        <dbReference type="ChEBI" id="CHEBI:59789"/>
        <dbReference type="ChEBI" id="CHEBI:85452"/>
        <dbReference type="ChEBI" id="CHEBI:85454"/>
        <dbReference type="EC" id="2.1.1.37"/>
    </reaction>
</comment>
<comment type="similarity">
    <text evidence="7 8">Belongs to the class I-like SAM-binding methyltransferase superfamily. C5-methyltransferase family.</text>
</comment>
<evidence type="ECO:0000313" key="9">
    <source>
        <dbReference type="EMBL" id="SHK68557.1"/>
    </source>
</evidence>
<dbReference type="EMBL" id="FRAQ01000002">
    <property type="protein sequence ID" value="SHK68557.1"/>
    <property type="molecule type" value="Genomic_DNA"/>
</dbReference>
<evidence type="ECO:0000256" key="7">
    <source>
        <dbReference type="PROSITE-ProRule" id="PRU01016"/>
    </source>
</evidence>
<dbReference type="AlphaFoldDB" id="A0A1M6UHA8"/>
<dbReference type="InterPro" id="IPR050390">
    <property type="entry name" value="C5-Methyltransferase"/>
</dbReference>
<gene>
    <name evidence="9" type="ORF">SAMN05216369_2829</name>
</gene>
<dbReference type="GO" id="GO:0009307">
    <property type="term" value="P:DNA restriction-modification system"/>
    <property type="evidence" value="ECO:0007669"/>
    <property type="project" value="UniProtKB-KW"/>
</dbReference>
<evidence type="ECO:0000256" key="8">
    <source>
        <dbReference type="RuleBase" id="RU000416"/>
    </source>
</evidence>
<dbReference type="GO" id="GO:0032259">
    <property type="term" value="P:methylation"/>
    <property type="evidence" value="ECO:0007669"/>
    <property type="project" value="UniProtKB-KW"/>
</dbReference>
<evidence type="ECO:0000256" key="4">
    <source>
        <dbReference type="ARBA" id="ARBA00022691"/>
    </source>
</evidence>
<dbReference type="RefSeq" id="WP_072798629.1">
    <property type="nucleotide sequence ID" value="NZ_FRAQ01000002.1"/>
</dbReference>
<dbReference type="Proteomes" id="UP000184497">
    <property type="component" value="Unassembled WGS sequence"/>
</dbReference>
<evidence type="ECO:0000313" key="10">
    <source>
        <dbReference type="Proteomes" id="UP000184497"/>
    </source>
</evidence>
<sequence length="401" mass="44809">MVPVELLSAIPIRLSKLIERALDTGVELEQLLEAEGLTYDDLRYNLPPEPVALQGEAYKELDCFRQPFHGTPVVSFFSGAGGLDLGFEAAGFEHLAVIEHNEIFCDTLRANRDWDVIGPPYSDGDVSQRTLLSRELDEKGVKKPFNGVFIGGPPCQPFSIAANQRFSKNGDNFKRTGFAHEKNGNLLFDYIWFIEKYLPKVFVIENVPGLIDVDGGEQLSKVYKYLEDKGYKIHDPLKLNAAHYSVPQKRERLFIIGYRGKKDFTPPKKAESIIGCMRALLNIRKDCPNHITRKHKASSVKRYINLDVGKRDQLGRVDRLNPSMPSKTVIAGGSAGGGRSHLHPFIPRTLSVRECARLQTFPDNYIFTGSSARQFTQVGNAVPPVLGAQIALAIYNSFFKV</sequence>
<dbReference type="SUPFAM" id="SSF53335">
    <property type="entry name" value="S-adenosyl-L-methionine-dependent methyltransferases"/>
    <property type="match status" value="1"/>
</dbReference>